<dbReference type="EMBL" id="JAESIY010000013">
    <property type="protein sequence ID" value="MBL3658543.1"/>
    <property type="molecule type" value="Genomic_DNA"/>
</dbReference>
<evidence type="ECO:0000256" key="5">
    <source>
        <dbReference type="SAM" id="Phobius"/>
    </source>
</evidence>
<dbReference type="InterPro" id="IPR051202">
    <property type="entry name" value="Peptidase_C40"/>
</dbReference>
<evidence type="ECO:0000259" key="6">
    <source>
        <dbReference type="PROSITE" id="PS51935"/>
    </source>
</evidence>
<dbReference type="Proteomes" id="UP000659388">
    <property type="component" value="Unassembled WGS sequence"/>
</dbReference>
<keyword evidence="2" id="KW-0645">Protease</keyword>
<keyword evidence="8" id="KW-1185">Reference proteome</keyword>
<gene>
    <name evidence="7" type="ORF">JL102_20490</name>
</gene>
<dbReference type="GO" id="GO:0006508">
    <property type="term" value="P:proteolysis"/>
    <property type="evidence" value="ECO:0007669"/>
    <property type="project" value="UniProtKB-KW"/>
</dbReference>
<proteinExistence type="inferred from homology"/>
<evidence type="ECO:0000256" key="3">
    <source>
        <dbReference type="ARBA" id="ARBA00022801"/>
    </source>
</evidence>
<dbReference type="InterPro" id="IPR038765">
    <property type="entry name" value="Papain-like_cys_pep_sf"/>
</dbReference>
<name>A0A937FDH9_9BACT</name>
<feature type="domain" description="NlpC/P60" evidence="6">
    <location>
        <begin position="63"/>
        <end position="191"/>
    </location>
</feature>
<dbReference type="PANTHER" id="PTHR47053:SF1">
    <property type="entry name" value="MUREIN DD-ENDOPEPTIDASE MEPH-RELATED"/>
    <property type="match status" value="1"/>
</dbReference>
<comment type="similarity">
    <text evidence="1">Belongs to the peptidase C40 family.</text>
</comment>
<keyword evidence="5" id="KW-0472">Membrane</keyword>
<keyword evidence="5" id="KW-0812">Transmembrane</keyword>
<sequence>MEIIKKLLREKLFYVVLVIIFLINSAMNINKSQNADLLNDYYHPTSMVRDTTNGIEVEEGYAKNRRDSIINYALRLKGVPYRYAAKGPSAFDCSGFTCYVFKNFNISLPASSQLQSEFGEEIDTNEVRKGDILIFKSPSKGVNRVGHVGIAISNNNGKISFIHSSTSRGVVIDSLSHRHYNARYMGARRVLHDD</sequence>
<comment type="caution">
    <text evidence="7">The sequence shown here is derived from an EMBL/GenBank/DDBJ whole genome shotgun (WGS) entry which is preliminary data.</text>
</comment>
<feature type="transmembrane region" description="Helical" evidence="5">
    <location>
        <begin position="12"/>
        <end position="29"/>
    </location>
</feature>
<dbReference type="AlphaFoldDB" id="A0A937FDH9"/>
<dbReference type="Pfam" id="PF00877">
    <property type="entry name" value="NLPC_P60"/>
    <property type="match status" value="1"/>
</dbReference>
<dbReference type="PANTHER" id="PTHR47053">
    <property type="entry name" value="MUREIN DD-ENDOPEPTIDASE MEPH-RELATED"/>
    <property type="match status" value="1"/>
</dbReference>
<reference evidence="7" key="1">
    <citation type="submission" date="2021-01" db="EMBL/GenBank/DDBJ databases">
        <title>Fulvivirga kasyanovii gen. nov., sp nov., a novel member of the phylum Bacteroidetes isolated from seawater in a mussel farm.</title>
        <authorList>
            <person name="Zhao L.-H."/>
            <person name="Wang Z.-J."/>
        </authorList>
    </citation>
    <scope>NUCLEOTIDE SEQUENCE</scope>
    <source>
        <strain evidence="7">2943</strain>
    </source>
</reference>
<protein>
    <submittedName>
        <fullName evidence="7">C40 family peptidase</fullName>
    </submittedName>
</protein>
<evidence type="ECO:0000256" key="4">
    <source>
        <dbReference type="ARBA" id="ARBA00022807"/>
    </source>
</evidence>
<dbReference type="PROSITE" id="PS51935">
    <property type="entry name" value="NLPC_P60"/>
    <property type="match status" value="1"/>
</dbReference>
<dbReference type="SUPFAM" id="SSF54001">
    <property type="entry name" value="Cysteine proteinases"/>
    <property type="match status" value="1"/>
</dbReference>
<keyword evidence="3" id="KW-0378">Hydrolase</keyword>
<organism evidence="7 8">
    <name type="scientific">Fulvivirga sediminis</name>
    <dbReference type="NCBI Taxonomy" id="2803949"/>
    <lineage>
        <taxon>Bacteria</taxon>
        <taxon>Pseudomonadati</taxon>
        <taxon>Bacteroidota</taxon>
        <taxon>Cytophagia</taxon>
        <taxon>Cytophagales</taxon>
        <taxon>Fulvivirgaceae</taxon>
        <taxon>Fulvivirga</taxon>
    </lineage>
</organism>
<keyword evidence="4" id="KW-0788">Thiol protease</keyword>
<evidence type="ECO:0000256" key="2">
    <source>
        <dbReference type="ARBA" id="ARBA00022670"/>
    </source>
</evidence>
<keyword evidence="5" id="KW-1133">Transmembrane helix</keyword>
<evidence type="ECO:0000313" key="7">
    <source>
        <dbReference type="EMBL" id="MBL3658543.1"/>
    </source>
</evidence>
<dbReference type="GO" id="GO:0008234">
    <property type="term" value="F:cysteine-type peptidase activity"/>
    <property type="evidence" value="ECO:0007669"/>
    <property type="project" value="UniProtKB-KW"/>
</dbReference>
<accession>A0A937FDH9</accession>
<dbReference type="RefSeq" id="WP_202246336.1">
    <property type="nucleotide sequence ID" value="NZ_JAESIY010000013.1"/>
</dbReference>
<dbReference type="Gene3D" id="3.90.1720.10">
    <property type="entry name" value="endopeptidase domain like (from Nostoc punctiforme)"/>
    <property type="match status" value="1"/>
</dbReference>
<evidence type="ECO:0000313" key="8">
    <source>
        <dbReference type="Proteomes" id="UP000659388"/>
    </source>
</evidence>
<dbReference type="InterPro" id="IPR000064">
    <property type="entry name" value="NLP_P60_dom"/>
</dbReference>
<evidence type="ECO:0000256" key="1">
    <source>
        <dbReference type="ARBA" id="ARBA00007074"/>
    </source>
</evidence>